<organism evidence="6 7">
    <name type="scientific">Labilithrix luteola</name>
    <dbReference type="NCBI Taxonomy" id="1391654"/>
    <lineage>
        <taxon>Bacteria</taxon>
        <taxon>Pseudomonadati</taxon>
        <taxon>Myxococcota</taxon>
        <taxon>Polyangia</taxon>
        <taxon>Polyangiales</taxon>
        <taxon>Labilitrichaceae</taxon>
        <taxon>Labilithrix</taxon>
    </lineage>
</organism>
<keyword evidence="4" id="KW-0862">Zinc</keyword>
<dbReference type="Pfam" id="PF00753">
    <property type="entry name" value="Lactamase_B"/>
    <property type="match status" value="1"/>
</dbReference>
<dbReference type="InterPro" id="IPR001279">
    <property type="entry name" value="Metallo-B-lactamas"/>
</dbReference>
<dbReference type="GO" id="GO:0046872">
    <property type="term" value="F:metal ion binding"/>
    <property type="evidence" value="ECO:0007669"/>
    <property type="project" value="UniProtKB-KW"/>
</dbReference>
<dbReference type="EMBL" id="CP012333">
    <property type="protein sequence ID" value="AKV00568.1"/>
    <property type="molecule type" value="Genomic_DNA"/>
</dbReference>
<keyword evidence="3" id="KW-0378">Hydrolase</keyword>
<dbReference type="Gene3D" id="3.60.15.10">
    <property type="entry name" value="Ribonuclease Z/Hydroxyacylglutathione hydrolase-like"/>
    <property type="match status" value="1"/>
</dbReference>
<dbReference type="KEGG" id="llu:AKJ09_07231"/>
<dbReference type="SUPFAM" id="SSF56281">
    <property type="entry name" value="Metallo-hydrolase/oxidoreductase"/>
    <property type="match status" value="1"/>
</dbReference>
<dbReference type="GO" id="GO:0016787">
    <property type="term" value="F:hydrolase activity"/>
    <property type="evidence" value="ECO:0007669"/>
    <property type="project" value="UniProtKB-KW"/>
</dbReference>
<dbReference type="InterPro" id="IPR036866">
    <property type="entry name" value="RibonucZ/Hydroxyglut_hydro"/>
</dbReference>
<evidence type="ECO:0000256" key="2">
    <source>
        <dbReference type="ARBA" id="ARBA00022723"/>
    </source>
</evidence>
<keyword evidence="7" id="KW-1185">Reference proteome</keyword>
<evidence type="ECO:0000256" key="4">
    <source>
        <dbReference type="ARBA" id="ARBA00022833"/>
    </source>
</evidence>
<feature type="domain" description="Metallo-beta-lactamase" evidence="5">
    <location>
        <begin position="41"/>
        <end position="244"/>
    </location>
</feature>
<evidence type="ECO:0000256" key="1">
    <source>
        <dbReference type="ARBA" id="ARBA00007749"/>
    </source>
</evidence>
<dbReference type="CDD" id="cd07729">
    <property type="entry name" value="AHL_lactonase_MBL-fold"/>
    <property type="match status" value="1"/>
</dbReference>
<evidence type="ECO:0000259" key="5">
    <source>
        <dbReference type="SMART" id="SM00849"/>
    </source>
</evidence>
<reference evidence="6 7" key="1">
    <citation type="submission" date="2015-08" db="EMBL/GenBank/DDBJ databases">
        <authorList>
            <person name="Babu N.S."/>
            <person name="Beckwith C.J."/>
            <person name="Beseler K.G."/>
            <person name="Brison A."/>
            <person name="Carone J.V."/>
            <person name="Caskin T.P."/>
            <person name="Diamond M."/>
            <person name="Durham M.E."/>
            <person name="Foxe J.M."/>
            <person name="Go M."/>
            <person name="Henderson B.A."/>
            <person name="Jones I.B."/>
            <person name="McGettigan J.A."/>
            <person name="Micheletti S.J."/>
            <person name="Nasrallah M.E."/>
            <person name="Ortiz D."/>
            <person name="Piller C.R."/>
            <person name="Privatt S.R."/>
            <person name="Schneider S.L."/>
            <person name="Sharp S."/>
            <person name="Smith T.C."/>
            <person name="Stanton J.D."/>
            <person name="Ullery H.E."/>
            <person name="Wilson R.J."/>
            <person name="Serrano M.G."/>
            <person name="Buck G."/>
            <person name="Lee V."/>
            <person name="Wang Y."/>
            <person name="Carvalho R."/>
            <person name="Voegtly L."/>
            <person name="Shi R."/>
            <person name="Duckworth R."/>
            <person name="Johnson A."/>
            <person name="Loviza R."/>
            <person name="Walstead R."/>
            <person name="Shah Z."/>
            <person name="Kiflezghi M."/>
            <person name="Wade K."/>
            <person name="Ball S.L."/>
            <person name="Bradley K.W."/>
            <person name="Asai D.J."/>
            <person name="Bowman C.A."/>
            <person name="Russell D.A."/>
            <person name="Pope W.H."/>
            <person name="Jacobs-Sera D."/>
            <person name="Hendrix R.W."/>
            <person name="Hatfull G.F."/>
        </authorList>
    </citation>
    <scope>NUCLEOTIDE SEQUENCE [LARGE SCALE GENOMIC DNA]</scope>
    <source>
        <strain evidence="6 7">DSM 27648</strain>
    </source>
</reference>
<keyword evidence="2" id="KW-0479">Metal-binding</keyword>
<evidence type="ECO:0000313" key="7">
    <source>
        <dbReference type="Proteomes" id="UP000064967"/>
    </source>
</evidence>
<protein>
    <submittedName>
        <fullName evidence="6">AttM/AiiB family protein</fullName>
    </submittedName>
</protein>
<dbReference type="AlphaFoldDB" id="A0A0K1Q490"/>
<dbReference type="PANTHER" id="PTHR42978">
    <property type="entry name" value="QUORUM-QUENCHING LACTONASE YTNP-RELATED-RELATED"/>
    <property type="match status" value="1"/>
</dbReference>
<gene>
    <name evidence="6" type="ORF">AKJ09_07231</name>
</gene>
<name>A0A0K1Q490_9BACT</name>
<dbReference type="PANTHER" id="PTHR42978:SF3">
    <property type="entry name" value="BLR3078 PROTEIN"/>
    <property type="match status" value="1"/>
</dbReference>
<dbReference type="STRING" id="1391654.AKJ09_07231"/>
<accession>A0A0K1Q490</accession>
<evidence type="ECO:0000256" key="3">
    <source>
        <dbReference type="ARBA" id="ARBA00022801"/>
    </source>
</evidence>
<sequence>MATTATAPVQLYTLDCGRIEITDFGSFTDSGKPVGKGKTLADPCYLIKHPKGTLLWDTGLEESISQSKEGVANPVGREFVDASLREQLAALSLKPADITYVSFSHMHGDHAGNAKMFEASTWLVNRAEVAAAAKSPPPIGVKAEVAAEVPKVKSKLLDGDEDVFGDGTVRILQTPGHTAGHQSLYVKLAKSGPVVLSGDLAHSRENWEKHVVPAFNASHDNTIASMKRIEGILKSDHARFIVQHSKEDFDAMPKFPAYLE</sequence>
<proteinExistence type="inferred from homology"/>
<dbReference type="InterPro" id="IPR051013">
    <property type="entry name" value="MBL_superfamily_lactonases"/>
</dbReference>
<dbReference type="SMART" id="SM00849">
    <property type="entry name" value="Lactamase_B"/>
    <property type="match status" value="1"/>
</dbReference>
<dbReference type="Proteomes" id="UP000064967">
    <property type="component" value="Chromosome"/>
</dbReference>
<evidence type="ECO:0000313" key="6">
    <source>
        <dbReference type="EMBL" id="AKV00568.1"/>
    </source>
</evidence>
<comment type="similarity">
    <text evidence="1">Belongs to the metallo-beta-lactamase superfamily.</text>
</comment>